<dbReference type="PRINTS" id="PR00342">
    <property type="entry name" value="RHESUSRHD"/>
</dbReference>
<name>A0A8S1CNS2_9INSE</name>
<evidence type="ECO:0000256" key="3">
    <source>
        <dbReference type="ARBA" id="ARBA00022692"/>
    </source>
</evidence>
<keyword evidence="5 7" id="KW-0472">Membrane</keyword>
<keyword evidence="4 7" id="KW-1133">Transmembrane helix</keyword>
<dbReference type="PANTHER" id="PTHR11730">
    <property type="entry name" value="AMMONIUM TRANSPORTER"/>
    <property type="match status" value="1"/>
</dbReference>
<dbReference type="Gene3D" id="1.10.3430.10">
    <property type="entry name" value="Ammonium transporter AmtB like domains"/>
    <property type="match status" value="1"/>
</dbReference>
<evidence type="ECO:0000313" key="10">
    <source>
        <dbReference type="Proteomes" id="UP000494165"/>
    </source>
</evidence>
<evidence type="ECO:0000256" key="4">
    <source>
        <dbReference type="ARBA" id="ARBA00022989"/>
    </source>
</evidence>
<feature type="transmembrane region" description="Helical" evidence="7">
    <location>
        <begin position="444"/>
        <end position="469"/>
    </location>
</feature>
<proteinExistence type="inferred from homology"/>
<sequence>MPERCGCCTTAAATVAHVGLGAAAVRRRKVSRLGDARGRQLQRMRDGLVVALLQATLLTLTLLATQYEPHADASDSRNSYLPVMGGFDQRNLRITKHYPMFQDVHVMVFVGVGFLMTFLKKYGYSAVGFNFLVSALSLQWAILARGFFEMDNGRINVGITSMLGADFATVAVIISLGAVIGKTTPLQLIVMSLIEIALFATNEWFGMNVLKAVDAGGSMYVHVFGAYFGLAVSLALRRKDNPDFSNEAAEYHSDLFAMIGTLFLWVFWPSFNAALVTGDNQYRAVINTYFSLSACCVTAFAVSSLVANDNKFNMVHIQNSTLAGGVAVGTAADMMLYPYGAVAVGIAAGTLSVIGYTYIQPALHRVLKLHDTCGVHNLHGMPGVLAGLVGALMAALASEKEYGESLFLQFPARAPMNNTSALTDVNEVLKFLEPGDNRSALRQAGFQLVALLVTFVVAVIGGLLTGFLLSAEWMGQVPNDRFFDDAHFWEVPIDEPDSGVGGAAGAAAEAHSNPAFARKESRDSKC</sequence>
<evidence type="ECO:0000256" key="2">
    <source>
        <dbReference type="ARBA" id="ARBA00011036"/>
    </source>
</evidence>
<feature type="transmembrane region" description="Helical" evidence="7">
    <location>
        <begin position="288"/>
        <end position="307"/>
    </location>
</feature>
<evidence type="ECO:0000256" key="7">
    <source>
        <dbReference type="SAM" id="Phobius"/>
    </source>
</evidence>
<feature type="domain" description="Ammonium transporter AmtB-like" evidence="8">
    <location>
        <begin position="94"/>
        <end position="469"/>
    </location>
</feature>
<dbReference type="AlphaFoldDB" id="A0A8S1CNS2"/>
<dbReference type="OrthoDB" id="534912at2759"/>
<dbReference type="GO" id="GO:0097272">
    <property type="term" value="P:ammonium homeostasis"/>
    <property type="evidence" value="ECO:0007669"/>
    <property type="project" value="TreeGrafter"/>
</dbReference>
<keyword evidence="10" id="KW-1185">Reference proteome</keyword>
<dbReference type="SUPFAM" id="SSF111352">
    <property type="entry name" value="Ammonium transporter"/>
    <property type="match status" value="1"/>
</dbReference>
<dbReference type="InterPro" id="IPR024041">
    <property type="entry name" value="NH4_transpt_AmtB-like_dom"/>
</dbReference>
<evidence type="ECO:0000256" key="1">
    <source>
        <dbReference type="ARBA" id="ARBA00004141"/>
    </source>
</evidence>
<gene>
    <name evidence="9" type="ORF">CLODIP_2_CD11028</name>
</gene>
<protein>
    <recommendedName>
        <fullName evidence="8">Ammonium transporter AmtB-like domain-containing protein</fullName>
    </recommendedName>
</protein>
<comment type="subcellular location">
    <subcellularLocation>
        <location evidence="1">Membrane</location>
        <topology evidence="1">Multi-pass membrane protein</topology>
    </subcellularLocation>
</comment>
<dbReference type="InterPro" id="IPR002229">
    <property type="entry name" value="RhesusRHD"/>
</dbReference>
<evidence type="ECO:0000256" key="6">
    <source>
        <dbReference type="SAM" id="MobiDB-lite"/>
    </source>
</evidence>
<feature type="region of interest" description="Disordered" evidence="6">
    <location>
        <begin position="498"/>
        <end position="526"/>
    </location>
</feature>
<feature type="transmembrane region" description="Helical" evidence="7">
    <location>
        <begin position="380"/>
        <end position="398"/>
    </location>
</feature>
<dbReference type="PANTHER" id="PTHR11730:SF60">
    <property type="entry name" value="RH50, ISOFORM D"/>
    <property type="match status" value="1"/>
</dbReference>
<reference evidence="9 10" key="1">
    <citation type="submission" date="2020-04" db="EMBL/GenBank/DDBJ databases">
        <authorList>
            <person name="Alioto T."/>
            <person name="Alioto T."/>
            <person name="Gomez Garrido J."/>
        </authorList>
    </citation>
    <scope>NUCLEOTIDE SEQUENCE [LARGE SCALE GENOMIC DNA]</scope>
</reference>
<organism evidence="9 10">
    <name type="scientific">Cloeon dipterum</name>
    <dbReference type="NCBI Taxonomy" id="197152"/>
    <lineage>
        <taxon>Eukaryota</taxon>
        <taxon>Metazoa</taxon>
        <taxon>Ecdysozoa</taxon>
        <taxon>Arthropoda</taxon>
        <taxon>Hexapoda</taxon>
        <taxon>Insecta</taxon>
        <taxon>Pterygota</taxon>
        <taxon>Palaeoptera</taxon>
        <taxon>Ephemeroptera</taxon>
        <taxon>Pisciforma</taxon>
        <taxon>Baetidae</taxon>
        <taxon>Cloeon</taxon>
    </lineage>
</organism>
<evidence type="ECO:0000259" key="8">
    <source>
        <dbReference type="Pfam" id="PF00909"/>
    </source>
</evidence>
<comment type="similarity">
    <text evidence="2">Belongs to the ammonium transporter (TC 2.A.49) family. Rh subfamily.</text>
</comment>
<dbReference type="Pfam" id="PF00909">
    <property type="entry name" value="Ammonium_transp"/>
    <property type="match status" value="1"/>
</dbReference>
<feature type="transmembrane region" description="Helical" evidence="7">
    <location>
        <begin position="186"/>
        <end position="205"/>
    </location>
</feature>
<feature type="transmembrane region" description="Helical" evidence="7">
    <location>
        <begin position="217"/>
        <end position="236"/>
    </location>
</feature>
<keyword evidence="3 7" id="KW-0812">Transmembrane</keyword>
<comment type="caution">
    <text evidence="9">The sequence shown here is derived from an EMBL/GenBank/DDBJ whole genome shotgun (WGS) entry which is preliminary data.</text>
</comment>
<evidence type="ECO:0000313" key="9">
    <source>
        <dbReference type="EMBL" id="CAB3373144.1"/>
    </source>
</evidence>
<dbReference type="Proteomes" id="UP000494165">
    <property type="component" value="Unassembled WGS sequence"/>
</dbReference>
<feature type="compositionally biased region" description="Basic and acidic residues" evidence="6">
    <location>
        <begin position="517"/>
        <end position="526"/>
    </location>
</feature>
<dbReference type="GO" id="GO:0008519">
    <property type="term" value="F:ammonium channel activity"/>
    <property type="evidence" value="ECO:0007669"/>
    <property type="project" value="InterPro"/>
</dbReference>
<feature type="transmembrane region" description="Helical" evidence="7">
    <location>
        <begin position="155"/>
        <end position="180"/>
    </location>
</feature>
<feature type="transmembrane region" description="Helical" evidence="7">
    <location>
        <begin position="336"/>
        <end position="359"/>
    </location>
</feature>
<evidence type="ECO:0000256" key="5">
    <source>
        <dbReference type="ARBA" id="ARBA00023136"/>
    </source>
</evidence>
<dbReference type="GO" id="GO:0005886">
    <property type="term" value="C:plasma membrane"/>
    <property type="evidence" value="ECO:0007669"/>
    <property type="project" value="InterPro"/>
</dbReference>
<feature type="transmembrane region" description="Helical" evidence="7">
    <location>
        <begin position="47"/>
        <end position="67"/>
    </location>
</feature>
<dbReference type="InterPro" id="IPR029020">
    <property type="entry name" value="Ammonium/urea_transptr"/>
</dbReference>
<accession>A0A8S1CNS2</accession>
<feature type="transmembrane region" description="Helical" evidence="7">
    <location>
        <begin position="124"/>
        <end position="143"/>
    </location>
</feature>
<dbReference type="FunFam" id="1.10.3430.10:FF:000012">
    <property type="entry name" value="Rh type C glycoprotein"/>
    <property type="match status" value="1"/>
</dbReference>
<feature type="transmembrane region" description="Helical" evidence="7">
    <location>
        <begin position="256"/>
        <end position="276"/>
    </location>
</feature>
<dbReference type="EMBL" id="CADEPI010000082">
    <property type="protein sequence ID" value="CAB3373144.1"/>
    <property type="molecule type" value="Genomic_DNA"/>
</dbReference>